<evidence type="ECO:0000313" key="3">
    <source>
        <dbReference type="Proteomes" id="UP001500748"/>
    </source>
</evidence>
<accession>A0ABP7G5F8</accession>
<dbReference type="RefSeq" id="WP_345139490.1">
    <property type="nucleotide sequence ID" value="NZ_BAABDU010000002.1"/>
</dbReference>
<keyword evidence="3" id="KW-1185">Reference proteome</keyword>
<feature type="region of interest" description="Disordered" evidence="1">
    <location>
        <begin position="80"/>
        <end position="107"/>
    </location>
</feature>
<evidence type="ECO:0000313" key="2">
    <source>
        <dbReference type="EMBL" id="GAA3756806.1"/>
    </source>
</evidence>
<organism evidence="2 3">
    <name type="scientific">Flavobacterium ginsengiterrae</name>
    <dbReference type="NCBI Taxonomy" id="871695"/>
    <lineage>
        <taxon>Bacteria</taxon>
        <taxon>Pseudomonadati</taxon>
        <taxon>Bacteroidota</taxon>
        <taxon>Flavobacteriia</taxon>
        <taxon>Flavobacteriales</taxon>
        <taxon>Flavobacteriaceae</taxon>
        <taxon>Flavobacterium</taxon>
    </lineage>
</organism>
<sequence length="107" mass="11410">MENLINSENLEEIRELIESKIADIPGHYILCGALGSLLLSAYLDKTGHADASSLIGKLAIPIIGIGLAKYKDTIKSAVTNQPAPQEKINTSDSYTETETGSTPVQPV</sequence>
<proteinExistence type="predicted"/>
<reference evidence="3" key="1">
    <citation type="journal article" date="2019" name="Int. J. Syst. Evol. Microbiol.">
        <title>The Global Catalogue of Microorganisms (GCM) 10K type strain sequencing project: providing services to taxonomists for standard genome sequencing and annotation.</title>
        <authorList>
            <consortium name="The Broad Institute Genomics Platform"/>
            <consortium name="The Broad Institute Genome Sequencing Center for Infectious Disease"/>
            <person name="Wu L."/>
            <person name="Ma J."/>
        </authorList>
    </citation>
    <scope>NUCLEOTIDE SEQUENCE [LARGE SCALE GENOMIC DNA]</scope>
    <source>
        <strain evidence="3">JCM 17337</strain>
    </source>
</reference>
<dbReference type="Proteomes" id="UP001500748">
    <property type="component" value="Unassembled WGS sequence"/>
</dbReference>
<protein>
    <submittedName>
        <fullName evidence="2">Uncharacterized protein</fullName>
    </submittedName>
</protein>
<dbReference type="EMBL" id="BAABDU010000002">
    <property type="protein sequence ID" value="GAA3756806.1"/>
    <property type="molecule type" value="Genomic_DNA"/>
</dbReference>
<comment type="caution">
    <text evidence="2">The sequence shown here is derived from an EMBL/GenBank/DDBJ whole genome shotgun (WGS) entry which is preliminary data.</text>
</comment>
<gene>
    <name evidence="2" type="ORF">GCM10022423_03760</name>
</gene>
<name>A0ABP7G5F8_9FLAO</name>
<evidence type="ECO:0000256" key="1">
    <source>
        <dbReference type="SAM" id="MobiDB-lite"/>
    </source>
</evidence>